<keyword evidence="2" id="KW-1185">Reference proteome</keyword>
<reference evidence="1" key="1">
    <citation type="submission" date="2022-12" db="EMBL/GenBank/DDBJ databases">
        <title>Genome Sequence of Lasiodiplodia mahajangana.</title>
        <authorList>
            <person name="Buettner E."/>
        </authorList>
    </citation>
    <scope>NUCLEOTIDE SEQUENCE</scope>
    <source>
        <strain evidence="1">VT137</strain>
    </source>
</reference>
<sequence>MDHAPSSDTFQKHYLNRNVAADLWAIHRNEQPQHALLQQATSHGYSKETRRPIDLTPAQRRAAIDENPEYQRLTQRQRSLPTGSQYAAERKAITLARANLRMKLRNKEIERVRSEWRNTQSVDDIERQIQGVDFSTLPADQPRSSRPMGPLHQQMFEAITMPLASDLKAHAQKQTNAINALVAYYGVQEAPIIKIIDSQQHPLPRTKAQGKGQGQSNSRPEDLKRMVSAESIGGAEKVRKCFICVAKALTLSPTEPLFDSLCNDFYNRSVLGRHFIRVHLRKLGENNQTECPLCKVTLQNKMHLQNHAELVHGLRTEKGYTRE</sequence>
<organism evidence="1 2">
    <name type="scientific">Lasiodiplodia mahajangana</name>
    <dbReference type="NCBI Taxonomy" id="1108764"/>
    <lineage>
        <taxon>Eukaryota</taxon>
        <taxon>Fungi</taxon>
        <taxon>Dikarya</taxon>
        <taxon>Ascomycota</taxon>
        <taxon>Pezizomycotina</taxon>
        <taxon>Dothideomycetes</taxon>
        <taxon>Dothideomycetes incertae sedis</taxon>
        <taxon>Botryosphaeriales</taxon>
        <taxon>Botryosphaeriaceae</taxon>
        <taxon>Lasiodiplodia</taxon>
    </lineage>
</organism>
<evidence type="ECO:0000313" key="1">
    <source>
        <dbReference type="EMBL" id="KAJ8132542.1"/>
    </source>
</evidence>
<dbReference type="Proteomes" id="UP001153332">
    <property type="component" value="Unassembled WGS sequence"/>
</dbReference>
<comment type="caution">
    <text evidence="1">The sequence shown here is derived from an EMBL/GenBank/DDBJ whole genome shotgun (WGS) entry which is preliminary data.</text>
</comment>
<evidence type="ECO:0000313" key="2">
    <source>
        <dbReference type="Proteomes" id="UP001153332"/>
    </source>
</evidence>
<proteinExistence type="predicted"/>
<dbReference type="EMBL" id="JAPUUL010000114">
    <property type="protein sequence ID" value="KAJ8132542.1"/>
    <property type="molecule type" value="Genomic_DNA"/>
</dbReference>
<name>A0ACC2JYW6_9PEZI</name>
<protein>
    <submittedName>
        <fullName evidence="1">Uncharacterized protein</fullName>
    </submittedName>
</protein>
<gene>
    <name evidence="1" type="ORF">O1611_g1081</name>
</gene>
<accession>A0ACC2JYW6</accession>